<accession>A0AAV6X943</accession>
<evidence type="ECO:0000313" key="1">
    <source>
        <dbReference type="EMBL" id="KAG8379409.1"/>
    </source>
</evidence>
<protein>
    <submittedName>
        <fullName evidence="1">Uncharacterized protein</fullName>
    </submittedName>
</protein>
<organism evidence="1 2">
    <name type="scientific">Buddleja alternifolia</name>
    <dbReference type="NCBI Taxonomy" id="168488"/>
    <lineage>
        <taxon>Eukaryota</taxon>
        <taxon>Viridiplantae</taxon>
        <taxon>Streptophyta</taxon>
        <taxon>Embryophyta</taxon>
        <taxon>Tracheophyta</taxon>
        <taxon>Spermatophyta</taxon>
        <taxon>Magnoliopsida</taxon>
        <taxon>eudicotyledons</taxon>
        <taxon>Gunneridae</taxon>
        <taxon>Pentapetalae</taxon>
        <taxon>asterids</taxon>
        <taxon>lamiids</taxon>
        <taxon>Lamiales</taxon>
        <taxon>Scrophulariaceae</taxon>
        <taxon>Buddlejeae</taxon>
        <taxon>Buddleja</taxon>
    </lineage>
</organism>
<sequence length="164" mass="18665">MAESTHSKDVHDTLKRQEALLLEERSMRQNSEHHFHSKFETLAALQIELQQSVIAMQTQLHSLAEQMHTYHKNKSGSVMTMKPPNLLQAISLAKKQETTIEAIIQRASSLHKSPVFPKPSFKPTPPSYAPLTRALVIPSKPPFNPHRKLLTASEMRARREKNLC</sequence>
<dbReference type="AlphaFoldDB" id="A0AAV6X943"/>
<proteinExistence type="predicted"/>
<dbReference type="EMBL" id="WHWC01000007">
    <property type="protein sequence ID" value="KAG8379409.1"/>
    <property type="molecule type" value="Genomic_DNA"/>
</dbReference>
<dbReference type="Proteomes" id="UP000826271">
    <property type="component" value="Unassembled WGS sequence"/>
</dbReference>
<evidence type="ECO:0000313" key="2">
    <source>
        <dbReference type="Proteomes" id="UP000826271"/>
    </source>
</evidence>
<comment type="caution">
    <text evidence="1">The sequence shown here is derived from an EMBL/GenBank/DDBJ whole genome shotgun (WGS) entry which is preliminary data.</text>
</comment>
<reference evidence="1" key="1">
    <citation type="submission" date="2019-10" db="EMBL/GenBank/DDBJ databases">
        <authorList>
            <person name="Zhang R."/>
            <person name="Pan Y."/>
            <person name="Wang J."/>
            <person name="Ma R."/>
            <person name="Yu S."/>
        </authorList>
    </citation>
    <scope>NUCLEOTIDE SEQUENCE</scope>
    <source>
        <strain evidence="1">LA-IB0</strain>
        <tissue evidence="1">Leaf</tissue>
    </source>
</reference>
<gene>
    <name evidence="1" type="ORF">BUALT_Bualt07G0085500</name>
</gene>
<name>A0AAV6X943_9LAMI</name>
<keyword evidence="2" id="KW-1185">Reference proteome</keyword>